<accession>A0A1H5RYY2</accession>
<gene>
    <name evidence="1" type="ORF">SAMN03080598_00155</name>
</gene>
<keyword evidence="2" id="KW-1185">Reference proteome</keyword>
<evidence type="ECO:0008006" key="3">
    <source>
        <dbReference type="Google" id="ProtNLM"/>
    </source>
</evidence>
<protein>
    <recommendedName>
        <fullName evidence="3">DUF481 domain-containing protein</fullName>
    </recommendedName>
</protein>
<dbReference type="RefSeq" id="WP_103922891.1">
    <property type="nucleotide sequence ID" value="NZ_FNVR01000001.1"/>
</dbReference>
<name>A0A1H5RYY2_9BACT</name>
<proteinExistence type="predicted"/>
<organism evidence="1 2">
    <name type="scientific">Algoriphagus boritolerans DSM 17298 = JCM 18970</name>
    <dbReference type="NCBI Taxonomy" id="1120964"/>
    <lineage>
        <taxon>Bacteria</taxon>
        <taxon>Pseudomonadati</taxon>
        <taxon>Bacteroidota</taxon>
        <taxon>Cytophagia</taxon>
        <taxon>Cytophagales</taxon>
        <taxon>Cyclobacteriaceae</taxon>
        <taxon>Algoriphagus</taxon>
    </lineage>
</organism>
<dbReference type="Proteomes" id="UP000236736">
    <property type="component" value="Unassembled WGS sequence"/>
</dbReference>
<evidence type="ECO:0000313" key="2">
    <source>
        <dbReference type="Proteomes" id="UP000236736"/>
    </source>
</evidence>
<dbReference type="EMBL" id="FNVR01000001">
    <property type="protein sequence ID" value="SEF42731.1"/>
    <property type="molecule type" value="Genomic_DNA"/>
</dbReference>
<dbReference type="OrthoDB" id="650068at2"/>
<dbReference type="STRING" id="1120964.GCA_001313265_00224"/>
<sequence>MSTNSIPSESIGSRFKPSVPKCASLILIFVSLIFNSYTFAQENTVEQPNRQISGVITATNNGVSIIPSFTLGRPAVFFDLSMGGERFSFDPMLRFGMDGKPWNFVLWGRYKVIKDSRFTLTIGGHPAFLFQEVDIMVDGKPHKMMVSNRYLAGEAVTNYEFSEKFSMGLYYLRGTGVQVLGARNTDFLALNSQISNLQLVKDFKLRINPQLFFLKVDENSGFYVNSALTLSKGDFPVEFQGFFNQKIRSEVAGDDLVWNMSLLYKFSNTFSKK</sequence>
<dbReference type="AlphaFoldDB" id="A0A1H5RYY2"/>
<evidence type="ECO:0000313" key="1">
    <source>
        <dbReference type="EMBL" id="SEF42731.1"/>
    </source>
</evidence>
<reference evidence="2" key="1">
    <citation type="submission" date="2016-10" db="EMBL/GenBank/DDBJ databases">
        <authorList>
            <person name="Varghese N."/>
            <person name="Submissions S."/>
        </authorList>
    </citation>
    <scope>NUCLEOTIDE SEQUENCE [LARGE SCALE GENOMIC DNA]</scope>
    <source>
        <strain evidence="2">DSM 17298</strain>
    </source>
</reference>